<comment type="similarity">
    <text evidence="1">Belongs to the membrane fusion protein (MFP) (TC 8.A.1) family.</text>
</comment>
<keyword evidence="2" id="KW-0732">Signal</keyword>
<dbReference type="Pfam" id="PF25917">
    <property type="entry name" value="BSH_RND"/>
    <property type="match status" value="1"/>
</dbReference>
<gene>
    <name evidence="6" type="ORF">CEW83_11680</name>
</gene>
<dbReference type="Pfam" id="PF25876">
    <property type="entry name" value="HH_MFP_RND"/>
    <property type="match status" value="1"/>
</dbReference>
<dbReference type="InterPro" id="IPR006143">
    <property type="entry name" value="RND_pump_MFP"/>
</dbReference>
<evidence type="ECO:0000256" key="1">
    <source>
        <dbReference type="ARBA" id="ARBA00009477"/>
    </source>
</evidence>
<dbReference type="SUPFAM" id="SSF111369">
    <property type="entry name" value="HlyD-like secretion proteins"/>
    <property type="match status" value="1"/>
</dbReference>
<evidence type="ECO:0000259" key="3">
    <source>
        <dbReference type="Pfam" id="PF25876"/>
    </source>
</evidence>
<name>A0A2U8GQJ9_9RHOO</name>
<accession>A0A2U8GQJ9</accession>
<sequence>MTKHTVPLLLSALLCSAALARAEVPTLLIEARPVSVSQPAEATVEAVRQATLAAQVAGRVMELNVDAGDRVTRGDVLLRIDAAEASQAVAGAEAGVAQAEAGRIKARSDYERARSLFERKFVSQSALDQARSALDAAEAQVRSAQAGRGQASTVVGYTRIVSPLSGLVAARHVDAGEMAQPGTPLLTVYDPAAMRAVADVSQQRMTALGKVPLRASVELPGSGRWVEAAAVTVLPAADARTHTVQVRVDLPPATLGVVPGSYARVHFLSGESARLVVPSTAVLRRGELTAVYVADDKGGFSLRQLRLGERVGAEGGVEVLAGLHSGETIALDPVQAGIAVSTASRP</sequence>
<dbReference type="RefSeq" id="WP_108949499.1">
    <property type="nucleotide sequence ID" value="NZ_CP022187.1"/>
</dbReference>
<dbReference type="Gene3D" id="2.40.30.170">
    <property type="match status" value="1"/>
</dbReference>
<dbReference type="Gene3D" id="1.10.287.470">
    <property type="entry name" value="Helix hairpin bin"/>
    <property type="match status" value="1"/>
</dbReference>
<feature type="domain" description="Multidrug resistance protein MdtA-like alpha-helical hairpin" evidence="3">
    <location>
        <begin position="91"/>
        <end position="157"/>
    </location>
</feature>
<evidence type="ECO:0000256" key="2">
    <source>
        <dbReference type="SAM" id="SignalP"/>
    </source>
</evidence>
<proteinExistence type="inferred from homology"/>
<dbReference type="AlphaFoldDB" id="A0A2U8GQJ9"/>
<dbReference type="Pfam" id="PF25954">
    <property type="entry name" value="Beta-barrel_RND_2"/>
    <property type="match status" value="1"/>
</dbReference>
<dbReference type="GO" id="GO:0015562">
    <property type="term" value="F:efflux transmembrane transporter activity"/>
    <property type="evidence" value="ECO:0007669"/>
    <property type="project" value="TreeGrafter"/>
</dbReference>
<feature type="domain" description="Multidrug resistance protein MdtA-like barrel-sandwich hybrid" evidence="4">
    <location>
        <begin position="48"/>
        <end position="185"/>
    </location>
</feature>
<keyword evidence="7" id="KW-1185">Reference proteome</keyword>
<dbReference type="InterPro" id="IPR058792">
    <property type="entry name" value="Beta-barrel_RND_2"/>
</dbReference>
<feature type="domain" description="CusB-like beta-barrel" evidence="5">
    <location>
        <begin position="213"/>
        <end position="268"/>
    </location>
</feature>
<evidence type="ECO:0000313" key="6">
    <source>
        <dbReference type="EMBL" id="AWI75794.1"/>
    </source>
</evidence>
<dbReference type="PANTHER" id="PTHR30469:SF18">
    <property type="entry name" value="RESISTANCE-NODULATION-CELL DIVISION (RND) EFFLUX MEMBRANE FUSION PROTEIN-RELATED"/>
    <property type="match status" value="1"/>
</dbReference>
<dbReference type="Gene3D" id="2.40.420.20">
    <property type="match status" value="1"/>
</dbReference>
<evidence type="ECO:0000313" key="7">
    <source>
        <dbReference type="Proteomes" id="UP000244930"/>
    </source>
</evidence>
<dbReference type="GO" id="GO:1990281">
    <property type="term" value="C:efflux pump complex"/>
    <property type="evidence" value="ECO:0007669"/>
    <property type="project" value="TreeGrafter"/>
</dbReference>
<dbReference type="Proteomes" id="UP000244930">
    <property type="component" value="Chromosome"/>
</dbReference>
<feature type="chain" id="PRO_5015906842" evidence="2">
    <location>
        <begin position="23"/>
        <end position="346"/>
    </location>
</feature>
<dbReference type="InterPro" id="IPR058625">
    <property type="entry name" value="MdtA-like_BSH"/>
</dbReference>
<reference evidence="6 7" key="1">
    <citation type="submission" date="2017-06" db="EMBL/GenBank/DDBJ databases">
        <title>Azoarcus.</title>
        <authorList>
            <person name="Woo J.-H."/>
            <person name="Kim H.-S."/>
        </authorList>
    </citation>
    <scope>NUCLEOTIDE SEQUENCE [LARGE SCALE GENOMIC DNA]</scope>
    <source>
        <strain evidence="6 7">TSPY31</strain>
    </source>
</reference>
<evidence type="ECO:0000259" key="4">
    <source>
        <dbReference type="Pfam" id="PF25917"/>
    </source>
</evidence>
<dbReference type="KEGG" id="acom:CEW83_11680"/>
<dbReference type="PANTHER" id="PTHR30469">
    <property type="entry name" value="MULTIDRUG RESISTANCE PROTEIN MDTA"/>
    <property type="match status" value="1"/>
</dbReference>
<dbReference type="EMBL" id="CP022187">
    <property type="protein sequence ID" value="AWI75794.1"/>
    <property type="molecule type" value="Genomic_DNA"/>
</dbReference>
<feature type="signal peptide" evidence="2">
    <location>
        <begin position="1"/>
        <end position="22"/>
    </location>
</feature>
<dbReference type="NCBIfam" id="TIGR01730">
    <property type="entry name" value="RND_mfp"/>
    <property type="match status" value="1"/>
</dbReference>
<protein>
    <submittedName>
        <fullName evidence="6">Efflux transporter periplasmic adaptor subunit</fullName>
    </submittedName>
</protein>
<dbReference type="InterPro" id="IPR058624">
    <property type="entry name" value="MdtA-like_HH"/>
</dbReference>
<dbReference type="Gene3D" id="2.40.50.100">
    <property type="match status" value="1"/>
</dbReference>
<organism evidence="6 7">
    <name type="scientific">Parazoarcus communis</name>
    <dbReference type="NCBI Taxonomy" id="41977"/>
    <lineage>
        <taxon>Bacteria</taxon>
        <taxon>Pseudomonadati</taxon>
        <taxon>Pseudomonadota</taxon>
        <taxon>Betaproteobacteria</taxon>
        <taxon>Rhodocyclales</taxon>
        <taxon>Zoogloeaceae</taxon>
        <taxon>Parazoarcus</taxon>
    </lineage>
</organism>
<evidence type="ECO:0000259" key="5">
    <source>
        <dbReference type="Pfam" id="PF25954"/>
    </source>
</evidence>